<feature type="domain" description="BRCT" evidence="3">
    <location>
        <begin position="1"/>
        <end position="60"/>
    </location>
</feature>
<comment type="caution">
    <text evidence="4">The sequence shown here is derived from an EMBL/GenBank/DDBJ whole genome shotgun (WGS) entry which is preliminary data.</text>
</comment>
<protein>
    <recommendedName>
        <fullName evidence="3">BRCT domain-containing protein</fullName>
    </recommendedName>
</protein>
<evidence type="ECO:0000259" key="3">
    <source>
        <dbReference type="PROSITE" id="PS50172"/>
    </source>
</evidence>
<feature type="compositionally biased region" description="Polar residues" evidence="2">
    <location>
        <begin position="176"/>
        <end position="196"/>
    </location>
</feature>
<feature type="region of interest" description="Disordered" evidence="2">
    <location>
        <begin position="156"/>
        <end position="200"/>
    </location>
</feature>
<organism evidence="4 5">
    <name type="scientific">Trichoglossum hirsutum</name>
    <dbReference type="NCBI Taxonomy" id="265104"/>
    <lineage>
        <taxon>Eukaryota</taxon>
        <taxon>Fungi</taxon>
        <taxon>Dikarya</taxon>
        <taxon>Ascomycota</taxon>
        <taxon>Pezizomycotina</taxon>
        <taxon>Geoglossomycetes</taxon>
        <taxon>Geoglossales</taxon>
        <taxon>Geoglossaceae</taxon>
        <taxon>Trichoglossum</taxon>
    </lineage>
</organism>
<evidence type="ECO:0000256" key="1">
    <source>
        <dbReference type="ARBA" id="ARBA00022737"/>
    </source>
</evidence>
<feature type="region of interest" description="Disordered" evidence="2">
    <location>
        <begin position="215"/>
        <end position="260"/>
    </location>
</feature>
<dbReference type="EMBL" id="JAGHQM010000477">
    <property type="protein sequence ID" value="KAH0559970.1"/>
    <property type="molecule type" value="Genomic_DNA"/>
</dbReference>
<dbReference type="GO" id="GO:0007095">
    <property type="term" value="P:mitotic G2 DNA damage checkpoint signaling"/>
    <property type="evidence" value="ECO:0007669"/>
    <property type="project" value="TreeGrafter"/>
</dbReference>
<keyword evidence="1" id="KW-0677">Repeat</keyword>
<dbReference type="Pfam" id="PF12738">
    <property type="entry name" value="PTCB-BRCT"/>
    <property type="match status" value="1"/>
</dbReference>
<proteinExistence type="predicted"/>
<evidence type="ECO:0000313" key="5">
    <source>
        <dbReference type="Proteomes" id="UP000750711"/>
    </source>
</evidence>
<evidence type="ECO:0000313" key="4">
    <source>
        <dbReference type="EMBL" id="KAH0559970.1"/>
    </source>
</evidence>
<feature type="compositionally biased region" description="Low complexity" evidence="2">
    <location>
        <begin position="241"/>
        <end position="259"/>
    </location>
</feature>
<dbReference type="PANTHER" id="PTHR13561">
    <property type="entry name" value="DNA REPLICATION REGULATOR DPB11-RELATED"/>
    <property type="match status" value="1"/>
</dbReference>
<gene>
    <name evidence="4" type="ORF">GP486_003510</name>
</gene>
<dbReference type="PROSITE" id="PS50172">
    <property type="entry name" value="BRCT"/>
    <property type="match status" value="1"/>
</dbReference>
<name>A0A9P8LCR8_9PEZI</name>
<feature type="compositionally biased region" description="Polar residues" evidence="2">
    <location>
        <begin position="94"/>
        <end position="114"/>
    </location>
</feature>
<dbReference type="InterPro" id="IPR036420">
    <property type="entry name" value="BRCT_dom_sf"/>
</dbReference>
<dbReference type="Proteomes" id="UP000750711">
    <property type="component" value="Unassembled WGS sequence"/>
</dbReference>
<sequence>MGATYDGYLTGNTSVLVCNSTSSGMKIKHALEWNIPSVTAEWLWDCVRSGQVQPFGRYHIPTPKKVMRLSAPLRSNKEDLNGLLENRRNAGEPINSSSNRTSIGMAGEQSQLGANRTAGKPASGESSEEWYVAEPPVGAVAAGLEEDCSVHLDENDVASQDGQSKRGTPLQDISPEVNSSAKDQGPGTSQAPSIATEQKKEDIGDKIAELLRHQQGQLRDQPAADDHRRRPRCGLLGRTTSSVSSHASLSLGLSGASSGNTDEAGALPLKNLIADSGVTVDDLELLSQERSHMLTEVPLASQVVTYEDPEAQRQKEKVMRKLRGLEGTGGTTPKRKQEKAARSIGVARDSANVKRSTRQKTYR</sequence>
<accession>A0A9P8LCR8</accession>
<feature type="region of interest" description="Disordered" evidence="2">
    <location>
        <begin position="84"/>
        <end position="130"/>
    </location>
</feature>
<reference evidence="4" key="1">
    <citation type="submission" date="2021-03" db="EMBL/GenBank/DDBJ databases">
        <title>Comparative genomics and phylogenomic investigation of the class Geoglossomycetes provide insights into ecological specialization and systematics.</title>
        <authorList>
            <person name="Melie T."/>
            <person name="Pirro S."/>
            <person name="Miller A.N."/>
            <person name="Quandt A."/>
        </authorList>
    </citation>
    <scope>NUCLEOTIDE SEQUENCE</scope>
    <source>
        <strain evidence="4">CAQ_001_2017</strain>
    </source>
</reference>
<dbReference type="Gene3D" id="3.40.50.10190">
    <property type="entry name" value="BRCT domain"/>
    <property type="match status" value="1"/>
</dbReference>
<dbReference type="PANTHER" id="PTHR13561:SF20">
    <property type="entry name" value="DNA TOPOISOMERASE 2-BINDING PROTEIN 1"/>
    <property type="match status" value="1"/>
</dbReference>
<feature type="region of interest" description="Disordered" evidence="2">
    <location>
        <begin position="321"/>
        <end position="363"/>
    </location>
</feature>
<evidence type="ECO:0000256" key="2">
    <source>
        <dbReference type="SAM" id="MobiDB-lite"/>
    </source>
</evidence>
<dbReference type="GO" id="GO:0006270">
    <property type="term" value="P:DNA replication initiation"/>
    <property type="evidence" value="ECO:0007669"/>
    <property type="project" value="TreeGrafter"/>
</dbReference>
<feature type="compositionally biased region" description="Polar residues" evidence="2">
    <location>
        <begin position="157"/>
        <end position="166"/>
    </location>
</feature>
<dbReference type="InterPro" id="IPR001357">
    <property type="entry name" value="BRCT_dom"/>
</dbReference>
<dbReference type="SUPFAM" id="SSF52113">
    <property type="entry name" value="BRCT domain"/>
    <property type="match status" value="1"/>
</dbReference>
<keyword evidence="5" id="KW-1185">Reference proteome</keyword>
<dbReference type="AlphaFoldDB" id="A0A9P8LCR8"/>
<dbReference type="GO" id="GO:0033314">
    <property type="term" value="P:mitotic DNA replication checkpoint signaling"/>
    <property type="evidence" value="ECO:0007669"/>
    <property type="project" value="TreeGrafter"/>
</dbReference>